<comment type="caution">
    <text evidence="13">Lacks conserved residue(s) required for the propagation of feature annotation.</text>
</comment>
<dbReference type="Gene3D" id="3.10.129.110">
    <property type="entry name" value="Polyketide synthase dehydratase"/>
    <property type="match status" value="1"/>
</dbReference>
<feature type="domain" description="Carrier" evidence="15">
    <location>
        <begin position="2638"/>
        <end position="2715"/>
    </location>
</feature>
<protein>
    <submittedName>
        <fullName evidence="18">Polyketide synthase type I</fullName>
    </submittedName>
</protein>
<comment type="cofactor">
    <cofactor evidence="1">
        <name>pantetheine 4'-phosphate</name>
        <dbReference type="ChEBI" id="CHEBI:47942"/>
    </cofactor>
</comment>
<dbReference type="GO" id="GO:0004315">
    <property type="term" value="F:3-oxoacyl-[acyl-carrier-protein] synthase activity"/>
    <property type="evidence" value="ECO:0007669"/>
    <property type="project" value="InterPro"/>
</dbReference>
<dbReference type="InterPro" id="IPR050091">
    <property type="entry name" value="PKS_NRPS_Biosynth_Enz"/>
</dbReference>
<evidence type="ECO:0000313" key="18">
    <source>
        <dbReference type="EMBL" id="AFJ61559.1"/>
    </source>
</evidence>
<dbReference type="PROSITE" id="PS00012">
    <property type="entry name" value="PHOSPHOPANTETHEINE"/>
    <property type="match status" value="1"/>
</dbReference>
<comment type="pathway">
    <text evidence="4">Antibiotic biosynthesis; bacillaene biosynthesis.</text>
</comment>
<dbReference type="PROSITE" id="PS52004">
    <property type="entry name" value="KS3_2"/>
    <property type="match status" value="2"/>
</dbReference>
<dbReference type="InterPro" id="IPR054514">
    <property type="entry name" value="RhiE-like_linker"/>
</dbReference>
<evidence type="ECO:0000256" key="6">
    <source>
        <dbReference type="ARBA" id="ARBA00022490"/>
    </source>
</evidence>
<dbReference type="PROSITE" id="PS50075">
    <property type="entry name" value="CARRIER"/>
    <property type="match status" value="3"/>
</dbReference>
<evidence type="ECO:0000256" key="14">
    <source>
        <dbReference type="SAM" id="MobiDB-lite"/>
    </source>
</evidence>
<dbReference type="InterPro" id="IPR049490">
    <property type="entry name" value="C883_1060-like_KR_N"/>
</dbReference>
<dbReference type="InterPro" id="IPR042104">
    <property type="entry name" value="PKS_dehydratase_sf"/>
</dbReference>
<keyword evidence="11" id="KW-0511">Multifunctional enzyme</keyword>
<dbReference type="HOGENOM" id="CLU_000022_53_1_9"/>
<dbReference type="InterPro" id="IPR057326">
    <property type="entry name" value="KR_dom"/>
</dbReference>
<dbReference type="PROSITE" id="PS00606">
    <property type="entry name" value="KS3_1"/>
    <property type="match status" value="1"/>
</dbReference>
<feature type="domain" description="Carrier" evidence="15">
    <location>
        <begin position="2027"/>
        <end position="2101"/>
    </location>
</feature>
<dbReference type="KEGG" id="bqy:MUS_1547"/>
<feature type="region of interest" description="Disordered" evidence="14">
    <location>
        <begin position="634"/>
        <end position="658"/>
    </location>
</feature>
<dbReference type="Pfam" id="PF08659">
    <property type="entry name" value="KR"/>
    <property type="match status" value="2"/>
</dbReference>
<dbReference type="InterPro" id="IPR049900">
    <property type="entry name" value="PKS_mFAS_DH"/>
</dbReference>
<dbReference type="Gene3D" id="3.40.47.10">
    <property type="match status" value="2"/>
</dbReference>
<dbReference type="Pfam" id="PF21394">
    <property type="entry name" value="Beta-ketacyl_N"/>
    <property type="match status" value="2"/>
</dbReference>
<dbReference type="Pfam" id="PF00550">
    <property type="entry name" value="PP-binding"/>
    <property type="match status" value="3"/>
</dbReference>
<dbReference type="InterPro" id="IPR014030">
    <property type="entry name" value="Ketoacyl_synth_N"/>
</dbReference>
<dbReference type="GO" id="GO:0004312">
    <property type="term" value="F:fatty acid synthase activity"/>
    <property type="evidence" value="ECO:0007669"/>
    <property type="project" value="TreeGrafter"/>
</dbReference>
<dbReference type="InterPro" id="IPR018201">
    <property type="entry name" value="Ketoacyl_synth_AS"/>
</dbReference>
<dbReference type="Gene3D" id="3.40.50.720">
    <property type="entry name" value="NAD(P)-binding Rossmann-like Domain"/>
    <property type="match status" value="2"/>
</dbReference>
<gene>
    <name evidence="18" type="primary">mlnD</name>
    <name evidence="18" type="ORF">MUS_1547</name>
</gene>
<dbReference type="InterPro" id="IPR006162">
    <property type="entry name" value="Ppantetheine_attach_site"/>
</dbReference>
<dbReference type="SUPFAM" id="SSF51735">
    <property type="entry name" value="NAD(P)-binding Rossmann-fold domains"/>
    <property type="match status" value="2"/>
</dbReference>
<dbReference type="Pfam" id="PF21089">
    <property type="entry name" value="PKS_DH_N"/>
    <property type="match status" value="1"/>
</dbReference>
<keyword evidence="10" id="KW-0521">NADP</keyword>
<dbReference type="InterPro" id="IPR036291">
    <property type="entry name" value="NAD(P)-bd_dom_sf"/>
</dbReference>
<dbReference type="Gene3D" id="3.30.70.3290">
    <property type="match status" value="1"/>
</dbReference>
<dbReference type="InterPro" id="IPR049552">
    <property type="entry name" value="PKS_DH_N"/>
</dbReference>
<dbReference type="InterPro" id="IPR014031">
    <property type="entry name" value="Ketoacyl_synth_C"/>
</dbReference>
<evidence type="ECO:0000256" key="2">
    <source>
        <dbReference type="ARBA" id="ARBA00003299"/>
    </source>
</evidence>
<dbReference type="FunFam" id="1.10.1200.10:FF:000019">
    <property type="entry name" value="Phenolpthiocerol synthesis type-I polyketide synthase PPSA"/>
    <property type="match status" value="1"/>
</dbReference>
<dbReference type="Gene3D" id="1.10.1240.100">
    <property type="match status" value="1"/>
</dbReference>
<evidence type="ECO:0000259" key="17">
    <source>
        <dbReference type="PROSITE" id="PS52019"/>
    </source>
</evidence>
<dbReference type="Gene3D" id="1.10.1200.10">
    <property type="entry name" value="ACP-like"/>
    <property type="match status" value="2"/>
</dbReference>
<keyword evidence="5" id="KW-0596">Phosphopantetheine</keyword>
<keyword evidence="9" id="KW-0677">Repeat</keyword>
<keyword evidence="12" id="KW-0012">Acyltransferase</keyword>
<dbReference type="InterPro" id="IPR036736">
    <property type="entry name" value="ACP-like_sf"/>
</dbReference>
<feature type="domain" description="Ketosynthase family 3 (KS3)" evidence="16">
    <location>
        <begin position="2154"/>
        <end position="2587"/>
    </location>
</feature>
<dbReference type="PATRIC" id="fig|1126211.3.peg.1476"/>
<sequence>MPFVKGMKIFMKEARHIRKKVLSDIESGIISLEEGVKRIQQLGSHSAGGNGQAIYYQTVWQRTDLSIHVKGGRREGSLLLFDKNEIVRNELAALHDTRVILVKPGKEFRKTGDGVFEIDPRSERDYINLLGWLIEEEKSDIREAVHLWSDMPFEKTERAIREQCDSGVYSLFLLQQALFKNNCRKPIKLLYGYFSHLSGEQPLYAAASGFLRTLQLENPLISAKSIELEQSIAAVHAADIIRNELSDFQPSDVEIRYKDMQRYVKQLKTYEPEKNSRSGDVPLRENGVYIIAGGAGGLGFTFAEYLAFQTKCCLVLTGRSPLSDHIRKQLRRLEDAGSSAVYVQADITNKEEAEYVVKKAKTSYGKVNGVIQGAGIIRDSFLLNKSREEFDQVIRPKVLGTMWLNDAVEKENPDFFICFSSTSAVLGNVGQSDYAFGNSYMDHFMNMRSAQDSDTISLSLNWPLWKEVGMQVDERTVETMKKAGFYPLEKEEGKEAFAVALSSGFSQFTVFYGDEQIDNHVHQLYERKDNIQADEGTGRNIESFDSEKLTAETSDFIIKMIAAEFRMPADKIDAEEALEKYGLDSVMIINMTNELEKHFGALSKTLLFEYQTAAELSQYFVEEHRDTLLHKLRLGENRSSTPSQKKKDNKQTAEVNGKQKIQMKNQVQQQEKYHDNDIAIIGISGRYPMANDLDTLWENLLNGKDCITEIPKDRWDSGLHYQPAAGDEVKNQSKWGGFIDDVYHFDPLFFNISPAEAELIDPQERLFLETVWHTIEDAGYAKKTLERKNVGVFAGVMYGQYQLYSVGHEAAVSSSYASIANRVSYFFNFSGPSIALDTMCSSSLTAVHFACESLIRNECEIAIAGGVNLSIHPHKYELLTQGGFLSSDGRCRSFGSGGDGYVPGEGTGAVLLKPVKKAIADGDQIYSVIKATAINHGAKTNGYTVPNPKAQSEVITRALKKGFIDPDSISYIEAHGTGTALGDPIEITGLTKAFSGAERDKKTCAIGSIKSNIGHLEAAAGIAGITKVILQMKHKTIVPSLTHSAELNENIPFQKTPFYVPDSAEKWESSVPRRAGISSFGAGGANAHVILEEFADEAISPLAAEEPEQLLFVFSAKNADRLEEYAKRAKEHIAARDYPLETLRNTAFTLQTGREEMPHRLAVIASTRDELLKGLTDYTLGNAMDHIFTSGKDTTEAKRMNKAEIEEAAANRDLLKIAEYWVAGNGVDWPSLYKDVTLRRVSAPGYPFAKELCRIDAQNTGSRRMNVNNDLHPYISCNISDFKAQKFLINVSDTDLYIKTKYQDKEMFPFLSQIEMARAAGAMASGNPIIKLTELSFREPMLQSGSNEQIRIVLTPDNQGASYSIEKQSDSSIYSSGRLELEGGAYENGNIRLEPFLSQRADRIPYEAFYQRLAEFGYSCSDSLKAAEQCVSRNGQVLLKIKAKAEPKGCIIKPEVIESVYQAVIYLAGENAGELPENIKECTIFDHETEPVYVYAEQTEESDSAYDVYVLDNAGGILMELSGLVFGGKPNKNVRFYEHKWDQKNPLIEMKDREPKTILVFAKDEALAGALKNQSDSRVILVTPDQRQTDQNLLTFCINPEVTSDYIRLFEELEKKGFSPDVILHTGETFYAGDRLLSGLESIFYLLKALNARSDAALYLHSLLLVHSFKEGVNDPYTGALAGCLKTANMLVPSAENVKSIGFSERISIEKMAEFCLNEMVSGVERQAEEVKYINDKRYVKTLKEYVFNHTEHSHQLKQKGIYLITGGLGGLGLIFAKYLASQYQAKLVLTGRSPLTADKRHNIDRLQALGGDAVYYQADAADQKTMGRVIEETKRTWGSIQGVIHSAGHADDRLFTEMNLTDFSEGMTAKIEGTVCLDELTKDEPLDFFIVFSSISAVFGDFGQVNYALGNYFQDQYINWRSEQSRRQERQGKSISINWPLWRKGGMHLNKEAEEAYLSASGFDYLETEEGIAAFETILASDCPQISVVTGDAGTTPAKKDLPHQKVNTLPVRQEEISYTAPVSADNVLEELKQMVSELLKINIEQLDTAENFGNLGFDSISLKTLAVRLNKKYKLKLTPAVFFTYSHIKSLSEFLNSELRTVAKGNTDAEKNISEKRKVVHAGKTAGKTVKPPRSFPFEKKTTRQADHHPEKQPVAIIGMSCVFPGSKNADEFWINLINEKDLIQEIPPDRWDWKKYAEGKGSSEVHSKWGGFITDADKFDEAFFNINPREAELMDPQHRIYLQETWKAIEDAGYKASKLSGKNIGVFTGIQFNDYRQLLMRHSDGAHAFAGTGNSQALISNRVSHYFNFRGPSESIDTACSSSLAAIHRAVRSIQNGESELAVAGGVSLLLDPVTHMYTDKLGILSRDGRCKTFDKLADGYVRGEGAAVLLLKPLQAAMNDRDNIYGVLRGTGENHGGRSASLTAPNPEAQAELLTSVYKNAGIPVDTISYIEAHGTGTELGDPIEIEGLKKAFGSFEPHPGKNHDQYCGIGSVKTNIGHLEPASGMPGLIKVLLSMKYKTLPATLHVKELNPYIQLSGTPFHIVNKTMKWARLKDRKGNEIPRRAGVSSFGFGGANAHVIVEEFEYGQDKAVTAEREQIIVLSAKTKERLMVKAKELTTFLHEERSVQFSQQEVQERDLQEAVREAAAGILRLDTADIDAKTPLSEFGFDPLAYSELISFINQMYGTEISLDIFQELKTLSELCRYISRIRNRSADKPHNGNFREKSGFGLEEIAYTLQTGREPFECRLAITCSNTGDLLEKLNGYIQGSRLQGVYEGNVTDFDSLYAPLFGGPEGHAYVQSLIQQNKPAKLAQLWTIGCEISWEDLYEEELKPVKLSLPLYPFSKNRHWIHLNKDEAQKAEAFSNTELHNSNKDTADGEIMSLLEKAQTGEMNTKETSELIEELLFHE</sequence>
<dbReference type="PANTHER" id="PTHR43775">
    <property type="entry name" value="FATTY ACID SYNTHASE"/>
    <property type="match status" value="1"/>
</dbReference>
<name>I2C4I5_BACAY</name>
<comment type="subcellular location">
    <subcellularLocation>
        <location evidence="3">Cytoplasm</location>
    </subcellularLocation>
</comment>
<dbReference type="EMBL" id="CP003332">
    <property type="protein sequence ID" value="AFJ61559.1"/>
    <property type="molecule type" value="Genomic_DNA"/>
</dbReference>
<evidence type="ECO:0000256" key="11">
    <source>
        <dbReference type="ARBA" id="ARBA00023268"/>
    </source>
</evidence>
<evidence type="ECO:0000256" key="5">
    <source>
        <dbReference type="ARBA" id="ARBA00022450"/>
    </source>
</evidence>
<keyword evidence="8" id="KW-0808">Transferase</keyword>
<dbReference type="Proteomes" id="UP000002878">
    <property type="component" value="Chromosome"/>
</dbReference>
<keyword evidence="6" id="KW-0963">Cytoplasm</keyword>
<feature type="domain" description="Ketosynthase family 3 (KS3)" evidence="16">
    <location>
        <begin position="675"/>
        <end position="1093"/>
    </location>
</feature>
<dbReference type="Pfam" id="PF00109">
    <property type="entry name" value="ketoacyl-synt"/>
    <property type="match status" value="2"/>
</dbReference>
<evidence type="ECO:0000259" key="15">
    <source>
        <dbReference type="PROSITE" id="PS50075"/>
    </source>
</evidence>
<organism evidence="18 19">
    <name type="scientific">Bacillus amyloliquefaciens (strain Y2)</name>
    <name type="common">Bacillus amyloliquefaciens subsp. plantarum (strain B9601-Y2)</name>
    <dbReference type="NCBI Taxonomy" id="1155777"/>
    <lineage>
        <taxon>Bacteria</taxon>
        <taxon>Bacillati</taxon>
        <taxon>Bacillota</taxon>
        <taxon>Bacilli</taxon>
        <taxon>Bacillales</taxon>
        <taxon>Bacillaceae</taxon>
        <taxon>Bacillus</taxon>
        <taxon>Bacillus amyloliquefaciens group</taxon>
    </lineage>
</organism>
<dbReference type="CDD" id="cd08953">
    <property type="entry name" value="KR_2_SDR_x"/>
    <property type="match status" value="2"/>
</dbReference>
<dbReference type="InterPro" id="IPR020806">
    <property type="entry name" value="PKS_PP-bd"/>
</dbReference>
<dbReference type="GO" id="GO:0031177">
    <property type="term" value="F:phosphopantetheine binding"/>
    <property type="evidence" value="ECO:0007669"/>
    <property type="project" value="InterPro"/>
</dbReference>
<dbReference type="GO" id="GO:0006633">
    <property type="term" value="P:fatty acid biosynthetic process"/>
    <property type="evidence" value="ECO:0007669"/>
    <property type="project" value="InterPro"/>
</dbReference>
<evidence type="ECO:0000256" key="8">
    <source>
        <dbReference type="ARBA" id="ARBA00022679"/>
    </source>
</evidence>
<evidence type="ECO:0000313" key="19">
    <source>
        <dbReference type="Proteomes" id="UP000002878"/>
    </source>
</evidence>
<dbReference type="InterPro" id="IPR013968">
    <property type="entry name" value="PKS_KR"/>
</dbReference>
<dbReference type="SMART" id="SM01294">
    <property type="entry name" value="PKS_PP_betabranch"/>
    <property type="match status" value="1"/>
</dbReference>
<dbReference type="FunFam" id="3.40.47.10:FF:000019">
    <property type="entry name" value="Polyketide synthase type I"/>
    <property type="match status" value="2"/>
</dbReference>
<evidence type="ECO:0000256" key="7">
    <source>
        <dbReference type="ARBA" id="ARBA00022553"/>
    </source>
</evidence>
<dbReference type="SMART" id="SM00825">
    <property type="entry name" value="PKS_KS"/>
    <property type="match status" value="2"/>
</dbReference>
<dbReference type="SMART" id="SM00822">
    <property type="entry name" value="PKS_KR"/>
    <property type="match status" value="2"/>
</dbReference>
<feature type="domain" description="PKS/mFAS DH" evidence="17">
    <location>
        <begin position="1268"/>
        <end position="1535"/>
    </location>
</feature>
<dbReference type="InterPro" id="IPR032821">
    <property type="entry name" value="PKS_assoc"/>
</dbReference>
<evidence type="ECO:0000256" key="3">
    <source>
        <dbReference type="ARBA" id="ARBA00004496"/>
    </source>
</evidence>
<evidence type="ECO:0000256" key="13">
    <source>
        <dbReference type="PROSITE-ProRule" id="PRU01363"/>
    </source>
</evidence>
<dbReference type="InterPro" id="IPR016039">
    <property type="entry name" value="Thiolase-like"/>
</dbReference>
<dbReference type="PROSITE" id="PS52019">
    <property type="entry name" value="PKS_MFAS_DH"/>
    <property type="match status" value="1"/>
</dbReference>
<dbReference type="InterPro" id="IPR020841">
    <property type="entry name" value="PKS_Beta-ketoAc_synthase_dom"/>
</dbReference>
<feature type="region of interest" description="N-terminal hotdog fold" evidence="13">
    <location>
        <begin position="1268"/>
        <end position="1386"/>
    </location>
</feature>
<accession>I2C4I5</accession>
<feature type="region of interest" description="Disordered" evidence="14">
    <location>
        <begin position="2126"/>
        <end position="2152"/>
    </location>
</feature>
<dbReference type="Pfam" id="PF16197">
    <property type="entry name" value="KAsynt_C_assoc"/>
    <property type="match status" value="1"/>
</dbReference>
<dbReference type="GO" id="GO:0005737">
    <property type="term" value="C:cytoplasm"/>
    <property type="evidence" value="ECO:0007669"/>
    <property type="project" value="UniProtKB-SubCell"/>
</dbReference>
<proteinExistence type="predicted"/>
<dbReference type="CDD" id="cd00833">
    <property type="entry name" value="PKS"/>
    <property type="match status" value="2"/>
</dbReference>
<feature type="compositionally biased region" description="Basic and acidic residues" evidence="14">
    <location>
        <begin position="2139"/>
        <end position="2152"/>
    </location>
</feature>
<evidence type="ECO:0000259" key="16">
    <source>
        <dbReference type="PROSITE" id="PS52004"/>
    </source>
</evidence>
<dbReference type="Pfam" id="PF02801">
    <property type="entry name" value="Ketoacyl-synt_C"/>
    <property type="match status" value="2"/>
</dbReference>
<dbReference type="SUPFAM" id="SSF47336">
    <property type="entry name" value="ACP-like"/>
    <property type="match status" value="3"/>
</dbReference>
<comment type="function">
    <text evidence="2">Involved in some intermediate steps for the synthesis of the antibiotic polyketide bacillaene which is involved in secondary metabolism.</text>
</comment>
<keyword evidence="7" id="KW-0597">Phosphoprotein</keyword>
<dbReference type="SUPFAM" id="SSF53901">
    <property type="entry name" value="Thiolase-like"/>
    <property type="match status" value="2"/>
</dbReference>
<evidence type="ECO:0000256" key="1">
    <source>
        <dbReference type="ARBA" id="ARBA00001957"/>
    </source>
</evidence>
<dbReference type="UniPathway" id="UPA01003"/>
<dbReference type="GO" id="GO:0071770">
    <property type="term" value="P:DIM/DIP cell wall layer assembly"/>
    <property type="evidence" value="ECO:0007669"/>
    <property type="project" value="TreeGrafter"/>
</dbReference>
<dbReference type="GO" id="GO:0005886">
    <property type="term" value="C:plasma membrane"/>
    <property type="evidence" value="ECO:0007669"/>
    <property type="project" value="TreeGrafter"/>
</dbReference>
<reference evidence="18 19" key="1">
    <citation type="journal article" date="2012" name="J. Biotechnol.">
        <title>Genome sequence of the plant growth promoting strain Bacillus amyloliquefaciens subsp. plantarum B9601-Y2 and expression of mersacidin and other secondary metabolites.</title>
        <authorList>
            <person name="He P."/>
            <person name="Hao K."/>
            <person name="Blom J."/>
            <person name="Ruckert C."/>
            <person name="Vater J."/>
            <person name="Mao Z."/>
            <person name="Wu Y."/>
            <person name="Hou M."/>
            <person name="He P."/>
            <person name="He Y."/>
            <person name="Borriss R."/>
        </authorList>
    </citation>
    <scope>NUCLEOTIDE SEQUENCE [LARGE SCALE GENOMIC DNA]</scope>
    <source>
        <strain evidence="18">Y2</strain>
    </source>
</reference>
<dbReference type="PANTHER" id="PTHR43775:SF37">
    <property type="entry name" value="SI:DKEY-61P9.11"/>
    <property type="match status" value="1"/>
</dbReference>
<evidence type="ECO:0000256" key="10">
    <source>
        <dbReference type="ARBA" id="ARBA00022857"/>
    </source>
</evidence>
<dbReference type="Pfam" id="PF22336">
    <property type="entry name" value="RhiE-like_linker"/>
    <property type="match status" value="2"/>
</dbReference>
<feature type="domain" description="Carrier" evidence="15">
    <location>
        <begin position="551"/>
        <end position="624"/>
    </location>
</feature>
<evidence type="ECO:0000256" key="4">
    <source>
        <dbReference type="ARBA" id="ARBA00004789"/>
    </source>
</evidence>
<feature type="region of interest" description="C-terminal hotdog fold" evidence="13">
    <location>
        <begin position="1401"/>
        <end position="1535"/>
    </location>
</feature>
<dbReference type="InterPro" id="IPR009081">
    <property type="entry name" value="PP-bd_ACP"/>
</dbReference>
<evidence type="ECO:0000256" key="12">
    <source>
        <dbReference type="ARBA" id="ARBA00023315"/>
    </source>
</evidence>
<dbReference type="SMART" id="SM00823">
    <property type="entry name" value="PKS_PP"/>
    <property type="match status" value="3"/>
</dbReference>
<evidence type="ECO:0000256" key="9">
    <source>
        <dbReference type="ARBA" id="ARBA00022737"/>
    </source>
</evidence>